<dbReference type="VEuPathDB" id="VectorBase:LDEU001244"/>
<sequence length="419" mass="49451">MEKKKKFSSSWFYEEQSNVYPSIEEQVEMCRKIASQLINEENKESKGASMFNKRVKRSVKWITPQQPQDQSQREQQEQQRNLMRKDPPKLKLILDPRQLKSIETLKKSGVNVVEHNTVSPDICHSIVQDLLSPDANKSKGAQIFMRRREKSEKWIVDENELSEKIRQDKRRKEMLQQQQQQQQPQQQPKIKLIQSPWEAALNTGNVENAFQTTSQNPVIQIFKFAFVQDSLKDEKERRKAEVRARLEAETRKKKKSGFMTPERKKRLKNLLRKKAAEELKKEAERKAEERRRIIRERSGTPKNIDTSNEATLQAICKEYHKRLAALEDAKWDLESATQIKDYEIRSLMEKVNEFRGKFVIPPLKKVPKAGSQLEKIRLFTARVAHFDYRASLKQVQKNEFRLEDEVEKKPEAKPEWIKA</sequence>
<dbReference type="GO" id="GO:0006936">
    <property type="term" value="P:muscle contraction"/>
    <property type="evidence" value="ECO:0007669"/>
    <property type="project" value="TreeGrafter"/>
</dbReference>
<keyword evidence="2" id="KW-0175">Coiled coil</keyword>
<dbReference type="InterPro" id="IPR001978">
    <property type="entry name" value="Troponin"/>
</dbReference>
<dbReference type="GO" id="GO:0005861">
    <property type="term" value="C:troponin complex"/>
    <property type="evidence" value="ECO:0007669"/>
    <property type="project" value="InterPro"/>
</dbReference>
<dbReference type="Gene3D" id="1.20.5.350">
    <property type="match status" value="1"/>
</dbReference>
<dbReference type="OrthoDB" id="371899at2759"/>
<comment type="caution">
    <text evidence="4">The sequence shown here is derived from an EMBL/GenBank/DDBJ whole genome shotgun (WGS) entry which is preliminary data.</text>
</comment>
<gene>
    <name evidence="4" type="ORF">B4U80_05132</name>
</gene>
<dbReference type="PANTHER" id="PTHR13738:SF1">
    <property type="entry name" value="TROPONIN I"/>
    <property type="match status" value="1"/>
</dbReference>
<dbReference type="Pfam" id="PF00992">
    <property type="entry name" value="Troponin"/>
    <property type="match status" value="1"/>
</dbReference>
<feature type="coiled-coil region" evidence="2">
    <location>
        <begin position="232"/>
        <end position="296"/>
    </location>
</feature>
<evidence type="ECO:0000313" key="4">
    <source>
        <dbReference type="EMBL" id="RWS30795.1"/>
    </source>
</evidence>
<reference evidence="4 5" key="1">
    <citation type="journal article" date="2018" name="Gigascience">
        <title>Genomes of trombidid mites reveal novel predicted allergens and laterally-transferred genes associated with secondary metabolism.</title>
        <authorList>
            <person name="Dong X."/>
            <person name="Chaisiri K."/>
            <person name="Xia D."/>
            <person name="Armstrong S.D."/>
            <person name="Fang Y."/>
            <person name="Donnelly M.J."/>
            <person name="Kadowaki T."/>
            <person name="McGarry J.W."/>
            <person name="Darby A.C."/>
            <person name="Makepeace B.L."/>
        </authorList>
    </citation>
    <scope>NUCLEOTIDE SEQUENCE [LARGE SCALE GENOMIC DNA]</scope>
    <source>
        <strain evidence="4">UoL-UT</strain>
    </source>
</reference>
<dbReference type="EMBL" id="NCKV01000372">
    <property type="protein sequence ID" value="RWS30795.1"/>
    <property type="molecule type" value="Genomic_DNA"/>
</dbReference>
<dbReference type="Proteomes" id="UP000288716">
    <property type="component" value="Unassembled WGS sequence"/>
</dbReference>
<name>A0A443STD9_9ACAR</name>
<proteinExistence type="inferred from homology"/>
<comment type="similarity">
    <text evidence="1">Belongs to the troponin I family.</text>
</comment>
<dbReference type="InterPro" id="IPR038077">
    <property type="entry name" value="Troponin_sf"/>
</dbReference>
<feature type="compositionally biased region" description="Basic and acidic residues" evidence="3">
    <location>
        <begin position="71"/>
        <end position="89"/>
    </location>
</feature>
<protein>
    <submittedName>
        <fullName evidence="4">Troponin I-like protein 1</fullName>
    </submittedName>
</protein>
<feature type="region of interest" description="Disordered" evidence="3">
    <location>
        <begin position="41"/>
        <end position="89"/>
    </location>
</feature>
<dbReference type="PANTHER" id="PTHR13738">
    <property type="entry name" value="TROPONIN I"/>
    <property type="match status" value="1"/>
</dbReference>
<feature type="region of interest" description="Disordered" evidence="3">
    <location>
        <begin position="170"/>
        <end position="189"/>
    </location>
</feature>
<evidence type="ECO:0000256" key="3">
    <source>
        <dbReference type="SAM" id="MobiDB-lite"/>
    </source>
</evidence>
<dbReference type="SUPFAM" id="SSF90250">
    <property type="entry name" value="Troponin coil-coiled subunits"/>
    <property type="match status" value="1"/>
</dbReference>
<feature type="compositionally biased region" description="Low complexity" evidence="3">
    <location>
        <begin position="175"/>
        <end position="189"/>
    </location>
</feature>
<organism evidence="4 5">
    <name type="scientific">Leptotrombidium deliense</name>
    <dbReference type="NCBI Taxonomy" id="299467"/>
    <lineage>
        <taxon>Eukaryota</taxon>
        <taxon>Metazoa</taxon>
        <taxon>Ecdysozoa</taxon>
        <taxon>Arthropoda</taxon>
        <taxon>Chelicerata</taxon>
        <taxon>Arachnida</taxon>
        <taxon>Acari</taxon>
        <taxon>Acariformes</taxon>
        <taxon>Trombidiformes</taxon>
        <taxon>Prostigmata</taxon>
        <taxon>Anystina</taxon>
        <taxon>Parasitengona</taxon>
        <taxon>Trombiculoidea</taxon>
        <taxon>Trombiculidae</taxon>
        <taxon>Leptotrombidium</taxon>
    </lineage>
</organism>
<dbReference type="AlphaFoldDB" id="A0A443STD9"/>
<keyword evidence="5" id="KW-1185">Reference proteome</keyword>
<evidence type="ECO:0000256" key="2">
    <source>
        <dbReference type="SAM" id="Coils"/>
    </source>
</evidence>
<dbReference type="InterPro" id="IPR050875">
    <property type="entry name" value="Troponin_I"/>
</dbReference>
<evidence type="ECO:0000256" key="1">
    <source>
        <dbReference type="ARBA" id="ARBA00009930"/>
    </source>
</evidence>
<accession>A0A443STD9</accession>
<dbReference type="STRING" id="299467.A0A443STD9"/>
<evidence type="ECO:0000313" key="5">
    <source>
        <dbReference type="Proteomes" id="UP000288716"/>
    </source>
</evidence>